<feature type="transmembrane region" description="Helical" evidence="1">
    <location>
        <begin position="106"/>
        <end position="123"/>
    </location>
</feature>
<accession>A0A1Y5FH53</accession>
<keyword evidence="1" id="KW-1133">Transmembrane helix</keyword>
<evidence type="ECO:0000313" key="3">
    <source>
        <dbReference type="Proteomes" id="UP000196531"/>
    </source>
</evidence>
<gene>
    <name evidence="2" type="ORF">A9Q84_00180</name>
</gene>
<keyword evidence="1" id="KW-0472">Membrane</keyword>
<evidence type="ECO:0000256" key="1">
    <source>
        <dbReference type="SAM" id="Phobius"/>
    </source>
</evidence>
<protein>
    <submittedName>
        <fullName evidence="2">Uncharacterized protein</fullName>
    </submittedName>
</protein>
<keyword evidence="1" id="KW-0812">Transmembrane</keyword>
<reference evidence="3" key="1">
    <citation type="journal article" date="2017" name="Proc. Natl. Acad. Sci. U.S.A.">
        <title>Simulation of Deepwater Horizon oil plume reveals substrate specialization within a complex community of hydrocarbon-degraders.</title>
        <authorList>
            <person name="Hu P."/>
            <person name="Dubinsky E.A."/>
            <person name="Probst A.J."/>
            <person name="Wang J."/>
            <person name="Sieber C.M.K."/>
            <person name="Tom L.M."/>
            <person name="Gardinali P."/>
            <person name="Banfield J.F."/>
            <person name="Atlas R.M."/>
            <person name="Andersen G.L."/>
        </authorList>
    </citation>
    <scope>NUCLEOTIDE SEQUENCE [LARGE SCALE GENOMIC DNA]</scope>
</reference>
<feature type="transmembrane region" description="Helical" evidence="1">
    <location>
        <begin position="135"/>
        <end position="153"/>
    </location>
</feature>
<feature type="transmembrane region" description="Helical" evidence="1">
    <location>
        <begin position="165"/>
        <end position="185"/>
    </location>
</feature>
<comment type="caution">
    <text evidence="2">The sequence shown here is derived from an EMBL/GenBank/DDBJ whole genome shotgun (WGS) entry which is preliminary data.</text>
</comment>
<proteinExistence type="predicted"/>
<name>A0A1Y5FH53_9BACT</name>
<sequence length="314" mass="35516">MYIKHKNELESIKTRLKESEASCIKHAKRGVSEDVSVTIYEKSFSISKSELRQLASRIDGVIKSSISDMCNIREGFTNWFEENKHRSEVTCHHIAKSIVKLDLSDSIIAIIYILEFVIGYKLYIEYLADATISSQIEACVMAAIPLFIGYVLKEILQVVPKVFHYLTYVSTVLSVCTLLYILSIVRSEHGNSSIEQYLSISMLVSCILIGLSVFVCSKDPHLYRDCKKLIKARKKLTDSENDINKISEILNETNCLLNNLDLIKDSAVKEIALSKYLEGLEEASKSIFNLHTISKLAHANIVERKIETIRCGVL</sequence>
<organism evidence="2 3">
    <name type="scientific">Halobacteriovorax marinus</name>
    <dbReference type="NCBI Taxonomy" id="97084"/>
    <lineage>
        <taxon>Bacteria</taxon>
        <taxon>Pseudomonadati</taxon>
        <taxon>Bdellovibrionota</taxon>
        <taxon>Bacteriovoracia</taxon>
        <taxon>Bacteriovoracales</taxon>
        <taxon>Halobacteriovoraceae</taxon>
        <taxon>Halobacteriovorax</taxon>
    </lineage>
</organism>
<feature type="transmembrane region" description="Helical" evidence="1">
    <location>
        <begin position="197"/>
        <end position="217"/>
    </location>
</feature>
<dbReference type="Proteomes" id="UP000196531">
    <property type="component" value="Unassembled WGS sequence"/>
</dbReference>
<dbReference type="EMBL" id="MAAO01000001">
    <property type="protein sequence ID" value="OUS00302.1"/>
    <property type="molecule type" value="Genomic_DNA"/>
</dbReference>
<evidence type="ECO:0000313" key="2">
    <source>
        <dbReference type="EMBL" id="OUS00302.1"/>
    </source>
</evidence>
<dbReference type="AlphaFoldDB" id="A0A1Y5FH53"/>